<evidence type="ECO:0000259" key="2">
    <source>
        <dbReference type="Pfam" id="PF13904"/>
    </source>
</evidence>
<dbReference type="PANTHER" id="PTHR23247:SF2">
    <property type="entry name" value="COILED-COIL DOMAIN-CONTAINING PROTEIN 34"/>
    <property type="match status" value="1"/>
</dbReference>
<dbReference type="InterPro" id="IPR045323">
    <property type="entry name" value="CCDC34"/>
</dbReference>
<name>A0ABQ9TIY8_SAGOE</name>
<dbReference type="Proteomes" id="UP001266305">
    <property type="component" value="Unassembled WGS sequence"/>
</dbReference>
<accession>A0ABQ9TIY8</accession>
<sequence length="129" mass="15498">MEEKAAKELEKEYLQEKAKEKYQEWLQKKNAEEYEKKKKEKEKEKQQQAELQEKKEIAEKKFKEWLENAKHKPCPAAKNYGYANGKLTGFTVEIPIQNQPFIIQFHGNQFICHLPKKLRIYQEGRVKDL</sequence>
<dbReference type="InterPro" id="IPR025259">
    <property type="entry name" value="CCDC34/181"/>
</dbReference>
<dbReference type="Pfam" id="PF13904">
    <property type="entry name" value="CCDC34"/>
    <property type="match status" value="1"/>
</dbReference>
<proteinExistence type="predicted"/>
<dbReference type="PANTHER" id="PTHR23247">
    <property type="entry name" value="NY-REN-41 ANTIGEN L15 -RELATED"/>
    <property type="match status" value="1"/>
</dbReference>
<evidence type="ECO:0000313" key="4">
    <source>
        <dbReference type="Proteomes" id="UP001266305"/>
    </source>
</evidence>
<feature type="coiled-coil region" evidence="1">
    <location>
        <begin position="15"/>
        <end position="68"/>
    </location>
</feature>
<evidence type="ECO:0000256" key="1">
    <source>
        <dbReference type="SAM" id="Coils"/>
    </source>
</evidence>
<organism evidence="3 4">
    <name type="scientific">Saguinus oedipus</name>
    <name type="common">Cotton-top tamarin</name>
    <name type="synonym">Oedipomidas oedipus</name>
    <dbReference type="NCBI Taxonomy" id="9490"/>
    <lineage>
        <taxon>Eukaryota</taxon>
        <taxon>Metazoa</taxon>
        <taxon>Chordata</taxon>
        <taxon>Craniata</taxon>
        <taxon>Vertebrata</taxon>
        <taxon>Euteleostomi</taxon>
        <taxon>Mammalia</taxon>
        <taxon>Eutheria</taxon>
        <taxon>Euarchontoglires</taxon>
        <taxon>Primates</taxon>
        <taxon>Haplorrhini</taxon>
        <taxon>Platyrrhini</taxon>
        <taxon>Cebidae</taxon>
        <taxon>Callitrichinae</taxon>
        <taxon>Saguinus</taxon>
    </lineage>
</organism>
<evidence type="ECO:0000313" key="3">
    <source>
        <dbReference type="EMBL" id="KAK2084708.1"/>
    </source>
</evidence>
<gene>
    <name evidence="3" type="ORF">P7K49_037741</name>
</gene>
<comment type="caution">
    <text evidence="3">The sequence shown here is derived from an EMBL/GenBank/DDBJ whole genome shotgun (WGS) entry which is preliminary data.</text>
</comment>
<keyword evidence="4" id="KW-1185">Reference proteome</keyword>
<protein>
    <recommendedName>
        <fullName evidence="2">Coiled-coil domain-containing protein</fullName>
    </recommendedName>
</protein>
<dbReference type="EMBL" id="JASSZA010000022">
    <property type="protein sequence ID" value="KAK2084708.1"/>
    <property type="molecule type" value="Genomic_DNA"/>
</dbReference>
<keyword evidence="1" id="KW-0175">Coiled coil</keyword>
<feature type="domain" description="Coiled-coil" evidence="2">
    <location>
        <begin position="2"/>
        <end position="86"/>
    </location>
</feature>
<reference evidence="3 4" key="1">
    <citation type="submission" date="2023-05" db="EMBL/GenBank/DDBJ databases">
        <title>B98-5 Cell Line De Novo Hybrid Assembly: An Optical Mapping Approach.</title>
        <authorList>
            <person name="Kananen K."/>
            <person name="Auerbach J.A."/>
            <person name="Kautto E."/>
            <person name="Blachly J.S."/>
        </authorList>
    </citation>
    <scope>NUCLEOTIDE SEQUENCE [LARGE SCALE GENOMIC DNA]</scope>
    <source>
        <strain evidence="3">B95-8</strain>
        <tissue evidence="3">Cell line</tissue>
    </source>
</reference>